<protein>
    <submittedName>
        <fullName evidence="2">Formate dehydrogenase subunit beta</fullName>
    </submittedName>
</protein>
<name>A0A0A9X281_LYGHE</name>
<feature type="signal peptide" evidence="1">
    <location>
        <begin position="1"/>
        <end position="22"/>
    </location>
</feature>
<dbReference type="EMBL" id="GBHO01029833">
    <property type="protein sequence ID" value="JAG13771.1"/>
    <property type="molecule type" value="Transcribed_RNA"/>
</dbReference>
<reference evidence="2" key="2">
    <citation type="submission" date="2014-07" db="EMBL/GenBank/DDBJ databases">
        <authorList>
            <person name="Hull J."/>
        </authorList>
    </citation>
    <scope>NUCLEOTIDE SEQUENCE</scope>
</reference>
<keyword evidence="1" id="KW-0732">Signal</keyword>
<gene>
    <name evidence="2" type="primary">fdhB</name>
    <name evidence="2" type="ORF">CM83_29178</name>
</gene>
<proteinExistence type="predicted"/>
<reference evidence="2" key="1">
    <citation type="journal article" date="2014" name="PLoS ONE">
        <title>Transcriptome-Based Identification of ABC Transporters in the Western Tarnished Plant Bug Lygus hesperus.</title>
        <authorList>
            <person name="Hull J.J."/>
            <person name="Chaney K."/>
            <person name="Geib S.M."/>
            <person name="Fabrick J.A."/>
            <person name="Brent C.S."/>
            <person name="Walsh D."/>
            <person name="Lavine L.C."/>
        </authorList>
    </citation>
    <scope>NUCLEOTIDE SEQUENCE</scope>
</reference>
<evidence type="ECO:0000256" key="1">
    <source>
        <dbReference type="SAM" id="SignalP"/>
    </source>
</evidence>
<accession>A0A0A9X281</accession>
<evidence type="ECO:0000313" key="2">
    <source>
        <dbReference type="EMBL" id="JAG13771.1"/>
    </source>
</evidence>
<organism evidence="2">
    <name type="scientific">Lygus hesperus</name>
    <name type="common">Western plant bug</name>
    <dbReference type="NCBI Taxonomy" id="30085"/>
    <lineage>
        <taxon>Eukaryota</taxon>
        <taxon>Metazoa</taxon>
        <taxon>Ecdysozoa</taxon>
        <taxon>Arthropoda</taxon>
        <taxon>Hexapoda</taxon>
        <taxon>Insecta</taxon>
        <taxon>Pterygota</taxon>
        <taxon>Neoptera</taxon>
        <taxon>Paraneoptera</taxon>
        <taxon>Hemiptera</taxon>
        <taxon>Heteroptera</taxon>
        <taxon>Panheteroptera</taxon>
        <taxon>Cimicomorpha</taxon>
        <taxon>Miridae</taxon>
        <taxon>Mirini</taxon>
        <taxon>Lygus</taxon>
    </lineage>
</organism>
<feature type="chain" id="PRO_5002051040" evidence="1">
    <location>
        <begin position="23"/>
        <end position="124"/>
    </location>
</feature>
<sequence length="124" mass="14182">MKGLIFLCFYAILLGAMSFTSAYRHKPKWYCKEDEYCRAICPDSMRGACSNDFDVGRCWCYSPGFLLKDKAPPAPLKQLPMWAYDCKDDEECKEMCPDFMIGKCLYFGKCLCQPPDAPKLSPRG</sequence>
<dbReference type="AlphaFoldDB" id="A0A0A9X281"/>